<evidence type="ECO:0000256" key="1">
    <source>
        <dbReference type="SAM" id="MobiDB-lite"/>
    </source>
</evidence>
<reference evidence="2" key="1">
    <citation type="submission" date="2021-02" db="EMBL/GenBank/DDBJ databases">
        <authorList>
            <person name="Dougan E. K."/>
            <person name="Rhodes N."/>
            <person name="Thang M."/>
            <person name="Chan C."/>
        </authorList>
    </citation>
    <scope>NUCLEOTIDE SEQUENCE</scope>
</reference>
<dbReference type="EMBL" id="CAJNNW010001897">
    <property type="protein sequence ID" value="CAE8641844.1"/>
    <property type="molecule type" value="Genomic_DNA"/>
</dbReference>
<protein>
    <submittedName>
        <fullName evidence="2">Uncharacterized protein</fullName>
    </submittedName>
</protein>
<dbReference type="AlphaFoldDB" id="A0A813HWD0"/>
<dbReference type="Proteomes" id="UP000626109">
    <property type="component" value="Unassembled WGS sequence"/>
</dbReference>
<gene>
    <name evidence="2" type="ORF">PGLA2088_LOCUS2363</name>
</gene>
<dbReference type="Gene3D" id="1.10.10.10">
    <property type="entry name" value="Winged helix-like DNA-binding domain superfamily/Winged helix DNA-binding domain"/>
    <property type="match status" value="1"/>
</dbReference>
<name>A0A813HWD0_POLGL</name>
<organism evidence="2 3">
    <name type="scientific">Polarella glacialis</name>
    <name type="common">Dinoflagellate</name>
    <dbReference type="NCBI Taxonomy" id="89957"/>
    <lineage>
        <taxon>Eukaryota</taxon>
        <taxon>Sar</taxon>
        <taxon>Alveolata</taxon>
        <taxon>Dinophyceae</taxon>
        <taxon>Suessiales</taxon>
        <taxon>Suessiaceae</taxon>
        <taxon>Polarella</taxon>
    </lineage>
</organism>
<feature type="compositionally biased region" description="Pro residues" evidence="1">
    <location>
        <begin position="1"/>
        <end position="23"/>
    </location>
</feature>
<comment type="caution">
    <text evidence="2">The sequence shown here is derived from an EMBL/GenBank/DDBJ whole genome shotgun (WGS) entry which is preliminary data.</text>
</comment>
<sequence length="133" mass="14945">VPAPDPRLLPPAQPWDEAPPQPRRPGLDVPVAGLVPDFGLPVIDMFEPQRPHGFPLEEQMSEDELREFVLDLVRRDGRIDGIATPEVCQAVELQAFRTFRAAPPEVDVRNSLNELLEMGEVFTTLDDDHFRAV</sequence>
<feature type="region of interest" description="Disordered" evidence="1">
    <location>
        <begin position="1"/>
        <end position="28"/>
    </location>
</feature>
<accession>A0A813HWD0</accession>
<proteinExistence type="predicted"/>
<feature type="non-terminal residue" evidence="2">
    <location>
        <position position="1"/>
    </location>
</feature>
<evidence type="ECO:0000313" key="3">
    <source>
        <dbReference type="Proteomes" id="UP000626109"/>
    </source>
</evidence>
<evidence type="ECO:0000313" key="2">
    <source>
        <dbReference type="EMBL" id="CAE8641844.1"/>
    </source>
</evidence>
<dbReference type="InterPro" id="IPR036388">
    <property type="entry name" value="WH-like_DNA-bd_sf"/>
</dbReference>